<dbReference type="Proteomes" id="UP001196413">
    <property type="component" value="Unassembled WGS sequence"/>
</dbReference>
<comment type="caution">
    <text evidence="1">The sequence shown here is derived from an EMBL/GenBank/DDBJ whole genome shotgun (WGS) entry which is preliminary data.</text>
</comment>
<protein>
    <submittedName>
        <fullName evidence="1">Uncharacterized protein</fullName>
    </submittedName>
</protein>
<reference evidence="1" key="1">
    <citation type="submission" date="2021-06" db="EMBL/GenBank/DDBJ databases">
        <title>Parelaphostrongylus tenuis whole genome reference sequence.</title>
        <authorList>
            <person name="Garwood T.J."/>
            <person name="Larsen P.A."/>
            <person name="Fountain-Jones N.M."/>
            <person name="Garbe J.R."/>
            <person name="Macchietto M.G."/>
            <person name="Kania S.A."/>
            <person name="Gerhold R.W."/>
            <person name="Richards J.E."/>
            <person name="Wolf T.M."/>
        </authorList>
    </citation>
    <scope>NUCLEOTIDE SEQUENCE</scope>
    <source>
        <strain evidence="1">MNPRO001-30</strain>
        <tissue evidence="1">Meninges</tissue>
    </source>
</reference>
<gene>
    <name evidence="1" type="ORF">KIN20_006481</name>
</gene>
<evidence type="ECO:0000313" key="1">
    <source>
        <dbReference type="EMBL" id="KAJ1350645.1"/>
    </source>
</evidence>
<keyword evidence="2" id="KW-1185">Reference proteome</keyword>
<accession>A0AAD5M3N6</accession>
<dbReference type="EMBL" id="JAHQIW010000903">
    <property type="protein sequence ID" value="KAJ1350645.1"/>
    <property type="molecule type" value="Genomic_DNA"/>
</dbReference>
<organism evidence="1 2">
    <name type="scientific">Parelaphostrongylus tenuis</name>
    <name type="common">Meningeal worm</name>
    <dbReference type="NCBI Taxonomy" id="148309"/>
    <lineage>
        <taxon>Eukaryota</taxon>
        <taxon>Metazoa</taxon>
        <taxon>Ecdysozoa</taxon>
        <taxon>Nematoda</taxon>
        <taxon>Chromadorea</taxon>
        <taxon>Rhabditida</taxon>
        <taxon>Rhabditina</taxon>
        <taxon>Rhabditomorpha</taxon>
        <taxon>Strongyloidea</taxon>
        <taxon>Metastrongylidae</taxon>
        <taxon>Parelaphostrongylus</taxon>
    </lineage>
</organism>
<proteinExistence type="predicted"/>
<name>A0AAD5M3N6_PARTN</name>
<dbReference type="AlphaFoldDB" id="A0AAD5M3N6"/>
<evidence type="ECO:0000313" key="2">
    <source>
        <dbReference type="Proteomes" id="UP001196413"/>
    </source>
</evidence>
<sequence>MAVHVKLLSRLPEKVVVLPGCEVSDEKGESTKRRNDSLQILRESVTDEDLRNVQLSLRIFYGDTATHLLSSQLSKVYDSTIRGNHDVVFQWDAVSEKNQPSKAKIVLSHLKNIAKARNWTLHEGVPNRVTSNMTNMDMVWKRYTALLGPGGLAAAGLLPALPSLGGQPLCYRTVDPPSHCKGACAFETWRMVIGKQASRRHGLCVISTE</sequence>